<evidence type="ECO:0000313" key="5">
    <source>
        <dbReference type="Proteomes" id="UP000094469"/>
    </source>
</evidence>
<dbReference type="InterPro" id="IPR037873">
    <property type="entry name" value="BamE-like"/>
</dbReference>
<dbReference type="InterPro" id="IPR007450">
    <property type="entry name" value="BamE_dom"/>
</dbReference>
<dbReference type="GO" id="GO:0019867">
    <property type="term" value="C:outer membrane"/>
    <property type="evidence" value="ECO:0007669"/>
    <property type="project" value="InterPro"/>
</dbReference>
<accession>A0A1E5HAA3</accession>
<proteinExistence type="predicted"/>
<evidence type="ECO:0000313" key="4">
    <source>
        <dbReference type="EMBL" id="OEG21881.1"/>
    </source>
</evidence>
<dbReference type="Gene3D" id="3.30.1450.10">
    <property type="match status" value="1"/>
</dbReference>
<reference evidence="5" key="1">
    <citation type="submission" date="2016-09" db="EMBL/GenBank/DDBJ databases">
        <authorList>
            <person name="Gulvik C.A."/>
        </authorList>
    </citation>
    <scope>NUCLEOTIDE SEQUENCE [LARGE SCALE GENOMIC DNA]</scope>
    <source>
        <strain evidence="5">LMG 26676</strain>
    </source>
</reference>
<protein>
    <recommendedName>
        <fullName evidence="3">Outer membrane protein assembly factor BamE domain-containing protein</fullName>
    </recommendedName>
</protein>
<sequence>MKKKMLVGSVVIILVLLSFGLYHWYTSQQNTITDLFNDMDISKLSSDDIEKKMKQSSDNHGYQFKKEGNNTLILAEESKHGASLSYQKTNDVIAILNFDAGFNKVKNSKITDDQIKKIKIGMTYQEVCEILGSPTRASKNQTNNLVYATWSKGVGDSIEYRFDDDEKVKSI</sequence>
<keyword evidence="2" id="KW-0472">Membrane</keyword>
<gene>
    <name evidence="4" type="ORF">BCR24_06240</name>
</gene>
<comment type="caution">
    <text evidence="4">The sequence shown here is derived from an EMBL/GenBank/DDBJ whole genome shotgun (WGS) entry which is preliminary data.</text>
</comment>
<keyword evidence="5" id="KW-1185">Reference proteome</keyword>
<dbReference type="STRING" id="1131292.BCR24_06240"/>
<evidence type="ECO:0000256" key="2">
    <source>
        <dbReference type="ARBA" id="ARBA00023136"/>
    </source>
</evidence>
<evidence type="ECO:0000256" key="1">
    <source>
        <dbReference type="ARBA" id="ARBA00022729"/>
    </source>
</evidence>
<dbReference type="RefSeq" id="WP_069640863.1">
    <property type="nucleotide sequence ID" value="NZ_JAFBEZ010000004.1"/>
</dbReference>
<evidence type="ECO:0000259" key="3">
    <source>
        <dbReference type="Pfam" id="PF04355"/>
    </source>
</evidence>
<dbReference type="Proteomes" id="UP000094469">
    <property type="component" value="Unassembled WGS sequence"/>
</dbReference>
<dbReference type="AlphaFoldDB" id="A0A1E5HAA3"/>
<dbReference type="EMBL" id="MIKC01000038">
    <property type="protein sequence ID" value="OEG21881.1"/>
    <property type="molecule type" value="Genomic_DNA"/>
</dbReference>
<organism evidence="4 5">
    <name type="scientific">Enterococcus ureilyticus</name>
    <dbReference type="NCBI Taxonomy" id="1131292"/>
    <lineage>
        <taxon>Bacteria</taxon>
        <taxon>Bacillati</taxon>
        <taxon>Bacillota</taxon>
        <taxon>Bacilli</taxon>
        <taxon>Lactobacillales</taxon>
        <taxon>Enterococcaceae</taxon>
        <taxon>Enterococcus</taxon>
    </lineage>
</organism>
<dbReference type="Pfam" id="PF04355">
    <property type="entry name" value="BamE"/>
    <property type="match status" value="1"/>
</dbReference>
<feature type="domain" description="Outer membrane protein assembly factor BamE" evidence="3">
    <location>
        <begin position="110"/>
        <end position="169"/>
    </location>
</feature>
<name>A0A1E5HAA3_9ENTE</name>
<keyword evidence="1" id="KW-0732">Signal</keyword>